<dbReference type="Proteomes" id="UP000005361">
    <property type="component" value="Chromosome"/>
</dbReference>
<dbReference type="AlphaFoldDB" id="I8U172"/>
<name>I8U172_9FIRM</name>
<dbReference type="HOGENOM" id="CLU_2956499_0_0_9"/>
<reference evidence="2" key="2">
    <citation type="submission" date="2015-02" db="EMBL/GenBank/DDBJ databases">
        <title>Complete Genome Sequence of Pelosinus fermentans JBW45.</title>
        <authorList>
            <person name="De Leon K.B."/>
            <person name="Utturkar S.M."/>
            <person name="Camilleri L.B."/>
            <person name="Arkin A.P."/>
            <person name="Fields M.W."/>
            <person name="Brown S.D."/>
            <person name="Wall J.D."/>
        </authorList>
    </citation>
    <scope>NUCLEOTIDE SEQUENCE [LARGE SCALE GENOMIC DNA]</scope>
    <source>
        <strain evidence="2">JBW45</strain>
    </source>
</reference>
<protein>
    <submittedName>
        <fullName evidence="1">Uncharacterized protein</fullName>
    </submittedName>
</protein>
<dbReference type="RefSeq" id="WP_007952902.1">
    <property type="nucleotide sequence ID" value="NZ_CP010978.1"/>
</dbReference>
<gene>
    <name evidence="1" type="ORF">JBW_02153</name>
</gene>
<dbReference type="EMBL" id="CP010978">
    <property type="protein sequence ID" value="AJQ27503.1"/>
    <property type="molecule type" value="Genomic_DNA"/>
</dbReference>
<accession>I8U172</accession>
<reference evidence="1 2" key="1">
    <citation type="journal article" date="2015" name="Genome Announc.">
        <title>Complete Genome Sequence of Pelosinus fermentans JBW45, a Member of a Remarkably Competitive Group of Negativicutes in the Firmicutes Phylum.</title>
        <authorList>
            <person name="De Leon K.B."/>
            <person name="Utturkar S.M."/>
            <person name="Camilleri L.B."/>
            <person name="Elias D.A."/>
            <person name="Arkin A.P."/>
            <person name="Fields M.W."/>
            <person name="Brown S.D."/>
            <person name="Wall J.D."/>
        </authorList>
    </citation>
    <scope>NUCLEOTIDE SEQUENCE [LARGE SCALE GENOMIC DNA]</scope>
    <source>
        <strain evidence="1 2">JBW45</strain>
    </source>
</reference>
<dbReference type="KEGG" id="pft:JBW_02153"/>
<organism evidence="1 2">
    <name type="scientific">Pelosinus fermentans JBW45</name>
    <dbReference type="NCBI Taxonomy" id="1192197"/>
    <lineage>
        <taxon>Bacteria</taxon>
        <taxon>Bacillati</taxon>
        <taxon>Bacillota</taxon>
        <taxon>Negativicutes</taxon>
        <taxon>Selenomonadales</taxon>
        <taxon>Sporomusaceae</taxon>
        <taxon>Pelosinus</taxon>
    </lineage>
</organism>
<evidence type="ECO:0000313" key="1">
    <source>
        <dbReference type="EMBL" id="AJQ27503.1"/>
    </source>
</evidence>
<proteinExistence type="predicted"/>
<sequence>MEELKRPSRFSRSICAKFVEGEFVAIDMQEVVAMSVSGLADIEWGKPRVLQTQSAFTSE</sequence>
<evidence type="ECO:0000313" key="2">
    <source>
        <dbReference type="Proteomes" id="UP000005361"/>
    </source>
</evidence>